<dbReference type="InterPro" id="IPR029787">
    <property type="entry name" value="Nucleotide_cyclase"/>
</dbReference>
<keyword evidence="4" id="KW-1185">Reference proteome</keyword>
<dbReference type="EMBL" id="JACHHB010000006">
    <property type="protein sequence ID" value="MBB5173403.1"/>
    <property type="molecule type" value="Genomic_DNA"/>
</dbReference>
<organism evidence="3 4">
    <name type="scientific">Texcoconibacillus texcoconensis</name>
    <dbReference type="NCBI Taxonomy" id="1095777"/>
    <lineage>
        <taxon>Bacteria</taxon>
        <taxon>Bacillati</taxon>
        <taxon>Bacillota</taxon>
        <taxon>Bacilli</taxon>
        <taxon>Bacillales</taxon>
        <taxon>Bacillaceae</taxon>
        <taxon>Texcoconibacillus</taxon>
    </lineage>
</organism>
<accession>A0A840QQ05</accession>
<name>A0A840QQ05_9BACI</name>
<proteinExistence type="predicted"/>
<feature type="domain" description="EAL" evidence="1">
    <location>
        <begin position="202"/>
        <end position="460"/>
    </location>
</feature>
<dbReference type="InterPro" id="IPR050706">
    <property type="entry name" value="Cyclic-di-GMP_PDE-like"/>
</dbReference>
<dbReference type="RefSeq" id="WP_184663853.1">
    <property type="nucleotide sequence ID" value="NZ_JACHHB010000006.1"/>
</dbReference>
<dbReference type="CDD" id="cd01949">
    <property type="entry name" value="GGDEF"/>
    <property type="match status" value="1"/>
</dbReference>
<dbReference type="GO" id="GO:0071111">
    <property type="term" value="F:cyclic-guanylate-specific phosphodiesterase activity"/>
    <property type="evidence" value="ECO:0007669"/>
    <property type="project" value="InterPro"/>
</dbReference>
<dbReference type="PANTHER" id="PTHR33121">
    <property type="entry name" value="CYCLIC DI-GMP PHOSPHODIESTERASE PDEF"/>
    <property type="match status" value="1"/>
</dbReference>
<dbReference type="SMART" id="SM00052">
    <property type="entry name" value="EAL"/>
    <property type="match status" value="1"/>
</dbReference>
<gene>
    <name evidence="3" type="ORF">HNQ41_001590</name>
</gene>
<dbReference type="NCBIfam" id="TIGR00254">
    <property type="entry name" value="GGDEF"/>
    <property type="match status" value="1"/>
</dbReference>
<feature type="domain" description="GGDEF" evidence="2">
    <location>
        <begin position="60"/>
        <end position="194"/>
    </location>
</feature>
<dbReference type="Gene3D" id="3.30.70.270">
    <property type="match status" value="1"/>
</dbReference>
<evidence type="ECO:0000313" key="4">
    <source>
        <dbReference type="Proteomes" id="UP000551878"/>
    </source>
</evidence>
<dbReference type="Proteomes" id="UP000551878">
    <property type="component" value="Unassembled WGS sequence"/>
</dbReference>
<dbReference type="PANTHER" id="PTHR33121:SF70">
    <property type="entry name" value="SIGNALING PROTEIN YKOW"/>
    <property type="match status" value="1"/>
</dbReference>
<evidence type="ECO:0000259" key="2">
    <source>
        <dbReference type="PROSITE" id="PS50887"/>
    </source>
</evidence>
<dbReference type="InterPro" id="IPR001633">
    <property type="entry name" value="EAL_dom"/>
</dbReference>
<dbReference type="SUPFAM" id="SSF141868">
    <property type="entry name" value="EAL domain-like"/>
    <property type="match status" value="1"/>
</dbReference>
<dbReference type="CDD" id="cd01948">
    <property type="entry name" value="EAL"/>
    <property type="match status" value="1"/>
</dbReference>
<dbReference type="InterPro" id="IPR043128">
    <property type="entry name" value="Rev_trsase/Diguanyl_cyclase"/>
</dbReference>
<dbReference type="PROSITE" id="PS50883">
    <property type="entry name" value="EAL"/>
    <property type="match status" value="1"/>
</dbReference>
<dbReference type="Pfam" id="PF00563">
    <property type="entry name" value="EAL"/>
    <property type="match status" value="1"/>
</dbReference>
<dbReference type="Pfam" id="PF00990">
    <property type="entry name" value="GGDEF"/>
    <property type="match status" value="1"/>
</dbReference>
<dbReference type="InterPro" id="IPR000160">
    <property type="entry name" value="GGDEF_dom"/>
</dbReference>
<dbReference type="InterPro" id="IPR035919">
    <property type="entry name" value="EAL_sf"/>
</dbReference>
<evidence type="ECO:0000259" key="1">
    <source>
        <dbReference type="PROSITE" id="PS50883"/>
    </source>
</evidence>
<dbReference type="PROSITE" id="PS50887">
    <property type="entry name" value="GGDEF"/>
    <property type="match status" value="1"/>
</dbReference>
<sequence>MLTEEENHLIRLLDKLEVQDRKRYKEAFNKVVYEDEVTFLPNRKSLLQSLQSYVANTTNPKFSLLYLDLNRFKLLNDTYGHAYGDVILKQVAQRLTNYTGKEETIYRISADEFVVVSTVSQKEDVPPLMQYYGELFQTPFYVEKNDVEIYLQPTIGASVFPDDTTEIDTLIQYANIALYHAKHHNQKAMLFHSQMYEQVSERMNVERHLYHAINNRETERPFTLYYQPQIDTRTGKTKGLEALIRWQHSDWGFVPPNKFIPIAEENGLIIPLGKWILLEACQEMKKMQETEGYCLPISVNLSPRQIAQDDFVEMVETILTETGIDPKFLVLEITETVVMEWIDSSVEKLEQLKKLGVKIALDDFGEKYSSLGYLMKLPIDIVKIDKSFIQNVHEDGGIKKILNKMINLIQHLELEVLIEGVETNEQLAFLQKQKCHFVQGFLFSRPLPIHKLIGCTPVQNT</sequence>
<dbReference type="SUPFAM" id="SSF55073">
    <property type="entry name" value="Nucleotide cyclase"/>
    <property type="match status" value="1"/>
</dbReference>
<dbReference type="AlphaFoldDB" id="A0A840QQ05"/>
<dbReference type="SMART" id="SM00267">
    <property type="entry name" value="GGDEF"/>
    <property type="match status" value="1"/>
</dbReference>
<evidence type="ECO:0000313" key="3">
    <source>
        <dbReference type="EMBL" id="MBB5173403.1"/>
    </source>
</evidence>
<reference evidence="3 4" key="1">
    <citation type="submission" date="2020-08" db="EMBL/GenBank/DDBJ databases">
        <title>Genomic Encyclopedia of Type Strains, Phase IV (KMG-IV): sequencing the most valuable type-strain genomes for metagenomic binning, comparative biology and taxonomic classification.</title>
        <authorList>
            <person name="Goeker M."/>
        </authorList>
    </citation>
    <scope>NUCLEOTIDE SEQUENCE [LARGE SCALE GENOMIC DNA]</scope>
    <source>
        <strain evidence="3 4">DSM 24696</strain>
    </source>
</reference>
<comment type="caution">
    <text evidence="3">The sequence shown here is derived from an EMBL/GenBank/DDBJ whole genome shotgun (WGS) entry which is preliminary data.</text>
</comment>
<dbReference type="Gene3D" id="3.20.20.450">
    <property type="entry name" value="EAL domain"/>
    <property type="match status" value="1"/>
</dbReference>
<protein>
    <submittedName>
        <fullName evidence="3">Diguanylate cyclase (GGDEF)-like protein</fullName>
    </submittedName>
</protein>